<dbReference type="Proteomes" id="UP000265520">
    <property type="component" value="Unassembled WGS sequence"/>
</dbReference>
<dbReference type="AlphaFoldDB" id="A0A392QNH8"/>
<dbReference type="Pfam" id="PF03732">
    <property type="entry name" value="Retrotrans_gag"/>
    <property type="match status" value="1"/>
</dbReference>
<evidence type="ECO:0000313" key="3">
    <source>
        <dbReference type="EMBL" id="MCI25509.1"/>
    </source>
</evidence>
<dbReference type="EMBL" id="LXQA010147585">
    <property type="protein sequence ID" value="MCI25509.1"/>
    <property type="molecule type" value="Genomic_DNA"/>
</dbReference>
<comment type="caution">
    <text evidence="3">The sequence shown here is derived from an EMBL/GenBank/DDBJ whole genome shotgun (WGS) entry which is preliminary data.</text>
</comment>
<reference evidence="3 4" key="1">
    <citation type="journal article" date="2018" name="Front. Plant Sci.">
        <title>Red Clover (Trifolium pratense) and Zigzag Clover (T. medium) - A Picture of Genomic Similarities and Differences.</title>
        <authorList>
            <person name="Dluhosova J."/>
            <person name="Istvanek J."/>
            <person name="Nedelnik J."/>
            <person name="Repkova J."/>
        </authorList>
    </citation>
    <scope>NUCLEOTIDE SEQUENCE [LARGE SCALE GENOMIC DNA]</scope>
    <source>
        <strain evidence="4">cv. 10/8</strain>
        <tissue evidence="3">Leaf</tissue>
    </source>
</reference>
<evidence type="ECO:0000313" key="4">
    <source>
        <dbReference type="Proteomes" id="UP000265520"/>
    </source>
</evidence>
<dbReference type="InterPro" id="IPR005162">
    <property type="entry name" value="Retrotrans_gag_dom"/>
</dbReference>
<evidence type="ECO:0000259" key="2">
    <source>
        <dbReference type="Pfam" id="PF03732"/>
    </source>
</evidence>
<feature type="domain" description="Retrotransposon gag" evidence="2">
    <location>
        <begin position="82"/>
        <end position="177"/>
    </location>
</feature>
<feature type="non-terminal residue" evidence="3">
    <location>
        <position position="184"/>
    </location>
</feature>
<dbReference type="PANTHER" id="PTHR34482:SF49">
    <property type="entry name" value="RETROTRANSPOSON GAG DOMAIN-CONTAINING PROTEIN"/>
    <property type="match status" value="1"/>
</dbReference>
<dbReference type="PANTHER" id="PTHR34482">
    <property type="entry name" value="DNA DAMAGE-INDUCIBLE PROTEIN 1-LIKE"/>
    <property type="match status" value="1"/>
</dbReference>
<keyword evidence="4" id="KW-1185">Reference proteome</keyword>
<proteinExistence type="predicted"/>
<name>A0A392QNH8_9FABA</name>
<organism evidence="3 4">
    <name type="scientific">Trifolium medium</name>
    <dbReference type="NCBI Taxonomy" id="97028"/>
    <lineage>
        <taxon>Eukaryota</taxon>
        <taxon>Viridiplantae</taxon>
        <taxon>Streptophyta</taxon>
        <taxon>Embryophyta</taxon>
        <taxon>Tracheophyta</taxon>
        <taxon>Spermatophyta</taxon>
        <taxon>Magnoliopsida</taxon>
        <taxon>eudicotyledons</taxon>
        <taxon>Gunneridae</taxon>
        <taxon>Pentapetalae</taxon>
        <taxon>rosids</taxon>
        <taxon>fabids</taxon>
        <taxon>Fabales</taxon>
        <taxon>Fabaceae</taxon>
        <taxon>Papilionoideae</taxon>
        <taxon>50 kb inversion clade</taxon>
        <taxon>NPAAA clade</taxon>
        <taxon>Hologalegina</taxon>
        <taxon>IRL clade</taxon>
        <taxon>Trifolieae</taxon>
        <taxon>Trifolium</taxon>
    </lineage>
</organism>
<feature type="region of interest" description="Disordered" evidence="1">
    <location>
        <begin position="1"/>
        <end position="29"/>
    </location>
</feature>
<sequence>MEMMANVMAQDAASRTAEREAEETRRGREDELRLERFMNNKPPTFDGGYDPDGAQRWIEGVERIFKAMRCQDEHKVTLGSYVLHDEADYWWGNASQRLGAGGALIIWERFKREFLTKYFPADEINRIVIEFMELKQGNMYVTEYAAKFEELCGFAPHYNTVEAEEDKCVKFENGLRPDIKQLIG</sequence>
<evidence type="ECO:0000256" key="1">
    <source>
        <dbReference type="SAM" id="MobiDB-lite"/>
    </source>
</evidence>
<protein>
    <submittedName>
        <fullName evidence="3">GRAS family transcription factor</fullName>
    </submittedName>
</protein>
<accession>A0A392QNH8</accession>
<feature type="compositionally biased region" description="Basic and acidic residues" evidence="1">
    <location>
        <begin position="16"/>
        <end position="29"/>
    </location>
</feature>